<protein>
    <submittedName>
        <fullName evidence="6">DoxX-like protein</fullName>
    </submittedName>
</protein>
<accession>A0A327YMK5</accession>
<feature type="transmembrane region" description="Helical" evidence="5">
    <location>
        <begin position="21"/>
        <end position="39"/>
    </location>
</feature>
<comment type="subcellular location">
    <subcellularLocation>
        <location evidence="1">Membrane</location>
        <topology evidence="1">Multi-pass membrane protein</topology>
    </subcellularLocation>
</comment>
<evidence type="ECO:0000313" key="6">
    <source>
        <dbReference type="EMBL" id="RAK21732.1"/>
    </source>
</evidence>
<evidence type="ECO:0000256" key="1">
    <source>
        <dbReference type="ARBA" id="ARBA00004141"/>
    </source>
</evidence>
<feature type="transmembrane region" description="Helical" evidence="5">
    <location>
        <begin position="85"/>
        <end position="103"/>
    </location>
</feature>
<keyword evidence="3 5" id="KW-1133">Transmembrane helix</keyword>
<evidence type="ECO:0000256" key="5">
    <source>
        <dbReference type="SAM" id="Phobius"/>
    </source>
</evidence>
<keyword evidence="4 5" id="KW-0472">Membrane</keyword>
<dbReference type="OrthoDB" id="680764at2"/>
<keyword evidence="7" id="KW-1185">Reference proteome</keyword>
<dbReference type="Proteomes" id="UP000249620">
    <property type="component" value="Unassembled WGS sequence"/>
</dbReference>
<dbReference type="Pfam" id="PF07681">
    <property type="entry name" value="DoxX"/>
    <property type="match status" value="1"/>
</dbReference>
<dbReference type="GO" id="GO:0016020">
    <property type="term" value="C:membrane"/>
    <property type="evidence" value="ECO:0007669"/>
    <property type="project" value="UniProtKB-SubCell"/>
</dbReference>
<dbReference type="AlphaFoldDB" id="A0A327YMK5"/>
<evidence type="ECO:0000256" key="2">
    <source>
        <dbReference type="ARBA" id="ARBA00022692"/>
    </source>
</evidence>
<organism evidence="6 7">
    <name type="scientific">Flavobacterium aquaticum</name>
    <dbReference type="NCBI Taxonomy" id="1236486"/>
    <lineage>
        <taxon>Bacteria</taxon>
        <taxon>Pseudomonadati</taxon>
        <taxon>Bacteroidota</taxon>
        <taxon>Flavobacteriia</taxon>
        <taxon>Flavobacteriales</taxon>
        <taxon>Flavobacteriaceae</taxon>
        <taxon>Flavobacterium</taxon>
    </lineage>
</organism>
<dbReference type="InterPro" id="IPR032808">
    <property type="entry name" value="DoxX"/>
</dbReference>
<evidence type="ECO:0000256" key="3">
    <source>
        <dbReference type="ARBA" id="ARBA00022989"/>
    </source>
</evidence>
<evidence type="ECO:0000256" key="4">
    <source>
        <dbReference type="ARBA" id="ARBA00023136"/>
    </source>
</evidence>
<evidence type="ECO:0000313" key="7">
    <source>
        <dbReference type="Proteomes" id="UP000249620"/>
    </source>
</evidence>
<feature type="transmembrane region" description="Helical" evidence="5">
    <location>
        <begin position="59"/>
        <end position="80"/>
    </location>
</feature>
<name>A0A327YMK5_9FLAO</name>
<sequence length="140" mass="15756">MARIRELNKWANANTCIPIDILRISLGTFLLLKGVSFIVDKKYLHEILNSVGSFGSEMLLIHYVAMAHMAGGVMIIIGFLTRWSIWVQLPILLGAFTINFIGVFNPSDFIQSLLAFATSVFFIFFGSGKHSADYYLKMEE</sequence>
<feature type="transmembrane region" description="Helical" evidence="5">
    <location>
        <begin position="109"/>
        <end position="128"/>
    </location>
</feature>
<dbReference type="EMBL" id="QLMI01000005">
    <property type="protein sequence ID" value="RAK21732.1"/>
    <property type="molecule type" value="Genomic_DNA"/>
</dbReference>
<reference evidence="6 7" key="1">
    <citation type="submission" date="2018-06" db="EMBL/GenBank/DDBJ databases">
        <title>Genomic Encyclopedia of Type Strains, Phase III (KMG-III): the genomes of soil and plant-associated and newly described type strains.</title>
        <authorList>
            <person name="Whitman W."/>
        </authorList>
    </citation>
    <scope>NUCLEOTIDE SEQUENCE [LARGE SCALE GENOMIC DNA]</scope>
    <source>
        <strain evidence="6 7">CGMCC 1.12398</strain>
    </source>
</reference>
<proteinExistence type="predicted"/>
<comment type="caution">
    <text evidence="6">The sequence shown here is derived from an EMBL/GenBank/DDBJ whole genome shotgun (WGS) entry which is preliminary data.</text>
</comment>
<dbReference type="RefSeq" id="WP_111567174.1">
    <property type="nucleotide sequence ID" value="NZ_QLMI01000005.1"/>
</dbReference>
<keyword evidence="2 5" id="KW-0812">Transmembrane</keyword>
<gene>
    <name evidence="6" type="ORF">B0I03_105165</name>
</gene>